<feature type="compositionally biased region" description="Polar residues" evidence="9">
    <location>
        <begin position="270"/>
        <end position="279"/>
    </location>
</feature>
<dbReference type="CDD" id="cd18793">
    <property type="entry name" value="SF2_C_SNF"/>
    <property type="match status" value="1"/>
</dbReference>
<dbReference type="GO" id="GO:0017025">
    <property type="term" value="F:TBP-class protein binding"/>
    <property type="evidence" value="ECO:0007669"/>
    <property type="project" value="InterPro"/>
</dbReference>
<dbReference type="InterPro" id="IPR001650">
    <property type="entry name" value="Helicase_C-like"/>
</dbReference>
<keyword evidence="4" id="KW-0378">Hydrolase</keyword>
<dbReference type="InterPro" id="IPR016024">
    <property type="entry name" value="ARM-type_fold"/>
</dbReference>
<dbReference type="Gene3D" id="3.40.50.300">
    <property type="entry name" value="P-loop containing nucleotide triphosphate hydrolases"/>
    <property type="match status" value="1"/>
</dbReference>
<dbReference type="PROSITE" id="PS51194">
    <property type="entry name" value="HELICASE_CTER"/>
    <property type="match status" value="1"/>
</dbReference>
<dbReference type="Pfam" id="PF00176">
    <property type="entry name" value="SNF2-rel_dom"/>
    <property type="match status" value="1"/>
</dbReference>
<reference evidence="12" key="1">
    <citation type="submission" date="2022-12" db="EMBL/GenBank/DDBJ databases">
        <title>Genome assemblies of Blomia tropicalis.</title>
        <authorList>
            <person name="Cui Y."/>
        </authorList>
    </citation>
    <scope>NUCLEOTIDE SEQUENCE</scope>
    <source>
        <tissue evidence="12">Adult mites</tissue>
    </source>
</reference>
<sequence length="2011" mass="227003">MTSRLDRLFLLLETGSTPLTRKAAALQLGEVQKFHPHELTNLLVKVRQYLHNNSWDTRIAASQAVEAIISNVPLWFPPGISQCTETTIKSELGDANATGNTILSSSNLAEGRMQFDYYDVHRVIKCGHNLLASEGKEFDDTDDTNSMANTIDSKEKIARQRQILNERLGLSMAEKLGFKLELDLISNVDIDSGSVNVNVDSSSANMSITNEAKFNEILTKATGRPLLKPQTIGSNATSKPNFKRIKSTESMTDDSNKKIKIEPNDDTTESLESPTSVDSSIDRNEWPLEWFSDELMGDLFNPLWEVRHGAATGIREIVKLHGRCGGRNKAAYANEMDKLNQQWLEDLSLRLLSVLALDRFGDFLSDQVVAPVRETCAQVLGLVIKLLSVDGVRHVLSILLQLLKCNEWEARHGGMLGMKYLLAIRHDMIDTLLPEVFEPVFNGLKDSVDDVSAVAAAALVPVKNELMSLIPEKVPIVIAFLWEALLDLDDLSSSTGDLLMLLSSLLTFKGLEMQHNLLAYDDKELVTLIPRLWPFLSHSLSSVRKSVLDSLLILCEKSSDDWLTSALLSDALRLLYQRSLIENIDSILEMLYKVWLNLLSKSRYQQLIEATCNYVTGWICLMMHPQKAAIDPSNSSVWLDVKHTIASQLNSTHKGNQHTGNQEFRDTLDSLQSEQYFIGGAESLGDSSEERDRCVIRARYQCARLIGTLAYFLTKPNDAIISMFNGNDNGNIVTPDPLESFANILLYHLNTKSAIQRMCTAWIIKEWAIIDTNQNGERPPLWLQTKSNDSNGTLLKTESRLHQTLSQRCFELLQESIYYDELQSQFARIQIYTRDFLTFLQQNKLSYNDSIYSSINIFTFQQINELINEVSNESLMELRQKYNQRQTKKAKGIIDTADERIAFLRRSLLEIQTYSNSLSVGVNSALASALISWHYMPEKMNPIIRPIMDSIKAEEHEQLQRASASSLVQLLRLCCERIYVDSTLPTPLPKIIKNLISYLCSDRNFTPEISLKIIRSSTETVALVDSSPNKKSNNVSNVSQNVQLGILTLENMQKYAEKSSILRRTNSLSLKNQKTNDETNSQYTNQNSINGQAGSSNSNPTSSTLEAAIIDKQNEILRRGATIALSESCIYFGLNLPDQLPTLWKHIQHLANTKSLPPFDEEGLPNAQHLIQCLQVLEVIGPHLESSLYSTLTDSFEFMCLCLESPYITIRHMVSRCFGMLATIMPNQTMNVILTKALDLLDASDCELKRQGSVEAICNVIERMSLKIVPYIVLLIVPMLGRMSDQNENVRLLATHCFAQLVQLMPLDNDNQQKIQTNMESNGIAVVKNEESDTDEKITFQKTTLNGSLSPKVNLSDEFLKRKENERHFLEQLMDIKKIDDYKLPIPVQAELRTYQHDGLNWLAFLNKYKLHGIVADEMGLGKTLQAICILASDQHYMVTRYLNGESNNRPLLSIVICPPTLTGHWMYEVEKFVKLEYLNPIQYTGPPLERANLKKKIKKAFQSLSKESTNKQKNFNLIIASYDLVRNDIDFFSSIHWNYCILDEGHVIKNGKTKLAKAIKSLTANHRLILTGTPIQNNVLELWSLFDFLMPGFLGSERQFMARYSKPILASRDAKSSSKEQEAGILAMEGLHRQVLPFILRRMKEDVLKDLPPKIVQDYYCDLSPLQAQLYEDFYKSRARQSLKHAIDSEVEEIAGTNADNKNTNKSHIFQSLQYLRKVCNHPKLVLTASHPHYNSIMEKMKTENNTLSDINNAAKLCALKQLLLDCGIGTMGNVKDGQSVPVVNQHRALIFCQLKSMLNIVENDLLKVHMRSVTYLRLDGDVPANSRYSVIHRFNNDPSIDILLLTTQVGGLGLNLTGADTVIFVEHDWNPMKDLQAMDRAHRIGQKKVVNVYRLITTGTLEEKIMGLQKFKLTIANTVISSENSSLESMATDQLLDLFELSSSDREKGKSSALSFSSNNSSSMGSSSSKQPVSMKMMLDNLPELWDIQQYENEYDLNNFLQSLQSSQS</sequence>
<keyword evidence="6" id="KW-0067">ATP-binding</keyword>
<dbReference type="Gene3D" id="3.40.50.10810">
    <property type="entry name" value="Tandem AAA-ATPase domain"/>
    <property type="match status" value="1"/>
</dbReference>
<dbReference type="FunFam" id="3.40.50.300:FF:000428">
    <property type="entry name" value="TATA-binding protein-associated factor 172"/>
    <property type="match status" value="1"/>
</dbReference>
<comment type="subcellular location">
    <subcellularLocation>
        <location evidence="1">Nucleus</location>
    </subcellularLocation>
</comment>
<keyword evidence="7" id="KW-0238">DNA-binding</keyword>
<keyword evidence="13" id="KW-1185">Reference proteome</keyword>
<dbReference type="SMART" id="SM00487">
    <property type="entry name" value="DEXDc"/>
    <property type="match status" value="1"/>
</dbReference>
<evidence type="ECO:0000256" key="4">
    <source>
        <dbReference type="ARBA" id="ARBA00022801"/>
    </source>
</evidence>
<evidence type="ECO:0000313" key="13">
    <source>
        <dbReference type="Proteomes" id="UP001142055"/>
    </source>
</evidence>
<dbReference type="InterPro" id="IPR038718">
    <property type="entry name" value="SNF2-like_sf"/>
</dbReference>
<evidence type="ECO:0000259" key="11">
    <source>
        <dbReference type="PROSITE" id="PS51194"/>
    </source>
</evidence>
<evidence type="ECO:0000256" key="9">
    <source>
        <dbReference type="SAM" id="MobiDB-lite"/>
    </source>
</evidence>
<dbReference type="InterPro" id="IPR027417">
    <property type="entry name" value="P-loop_NTPase"/>
</dbReference>
<evidence type="ECO:0000256" key="2">
    <source>
        <dbReference type="ARBA" id="ARBA00022737"/>
    </source>
</evidence>
<dbReference type="EMBL" id="JAPWDV010000002">
    <property type="protein sequence ID" value="KAJ6219607.1"/>
    <property type="molecule type" value="Genomic_DNA"/>
</dbReference>
<dbReference type="InterPro" id="IPR044078">
    <property type="entry name" value="Mot1_ATP-bd"/>
</dbReference>
<keyword evidence="5" id="KW-0347">Helicase</keyword>
<dbReference type="PANTHER" id="PTHR36498">
    <property type="entry name" value="TATA-BINDING PROTEIN-ASSOCIATED FACTOR 172"/>
    <property type="match status" value="1"/>
</dbReference>
<evidence type="ECO:0000256" key="6">
    <source>
        <dbReference type="ARBA" id="ARBA00022840"/>
    </source>
</evidence>
<keyword evidence="3" id="KW-0547">Nucleotide-binding</keyword>
<dbReference type="FunFam" id="3.40.50.10810:FF:000009">
    <property type="entry name" value="B-TFIID TATA-box-binding protein-associated factor 1"/>
    <property type="match status" value="1"/>
</dbReference>
<keyword evidence="2" id="KW-0677">Repeat</keyword>
<feature type="domain" description="Helicase ATP-binding" evidence="10">
    <location>
        <begin position="1404"/>
        <end position="1593"/>
    </location>
</feature>
<evidence type="ECO:0000313" key="12">
    <source>
        <dbReference type="EMBL" id="KAJ6219607.1"/>
    </source>
</evidence>
<dbReference type="InterPro" id="IPR044972">
    <property type="entry name" value="Mot1"/>
</dbReference>
<dbReference type="GO" id="GO:0016887">
    <property type="term" value="F:ATP hydrolysis activity"/>
    <property type="evidence" value="ECO:0007669"/>
    <property type="project" value="InterPro"/>
</dbReference>
<organism evidence="12 13">
    <name type="scientific">Blomia tropicalis</name>
    <name type="common">Mite</name>
    <dbReference type="NCBI Taxonomy" id="40697"/>
    <lineage>
        <taxon>Eukaryota</taxon>
        <taxon>Metazoa</taxon>
        <taxon>Ecdysozoa</taxon>
        <taxon>Arthropoda</taxon>
        <taxon>Chelicerata</taxon>
        <taxon>Arachnida</taxon>
        <taxon>Acari</taxon>
        <taxon>Acariformes</taxon>
        <taxon>Sarcoptiformes</taxon>
        <taxon>Astigmata</taxon>
        <taxon>Glycyphagoidea</taxon>
        <taxon>Echimyopodidae</taxon>
        <taxon>Blomia</taxon>
    </lineage>
</organism>
<dbReference type="PANTHER" id="PTHR36498:SF1">
    <property type="entry name" value="TATA-BINDING PROTEIN-ASSOCIATED FACTOR 172"/>
    <property type="match status" value="1"/>
</dbReference>
<feature type="domain" description="Helicase C-terminal" evidence="11">
    <location>
        <begin position="1777"/>
        <end position="1933"/>
    </location>
</feature>
<name>A0A9Q0M636_BLOTA</name>
<feature type="region of interest" description="Disordered" evidence="9">
    <location>
        <begin position="1067"/>
        <end position="1102"/>
    </location>
</feature>
<dbReference type="GO" id="GO:0005524">
    <property type="term" value="F:ATP binding"/>
    <property type="evidence" value="ECO:0007669"/>
    <property type="project" value="UniProtKB-KW"/>
</dbReference>
<evidence type="ECO:0000259" key="10">
    <source>
        <dbReference type="PROSITE" id="PS51192"/>
    </source>
</evidence>
<dbReference type="SUPFAM" id="SSF52540">
    <property type="entry name" value="P-loop containing nucleoside triphosphate hydrolases"/>
    <property type="match status" value="2"/>
</dbReference>
<protein>
    <recommendedName>
        <fullName evidence="14">TATA-binding protein-associated factor 172</fullName>
    </recommendedName>
</protein>
<feature type="compositionally biased region" description="Basic and acidic residues" evidence="9">
    <location>
        <begin position="254"/>
        <end position="263"/>
    </location>
</feature>
<feature type="compositionally biased region" description="Low complexity" evidence="9">
    <location>
        <begin position="1953"/>
        <end position="1976"/>
    </location>
</feature>
<dbReference type="Pfam" id="PF00271">
    <property type="entry name" value="Helicase_C"/>
    <property type="match status" value="1"/>
</dbReference>
<evidence type="ECO:0000256" key="3">
    <source>
        <dbReference type="ARBA" id="ARBA00022741"/>
    </source>
</evidence>
<dbReference type="InterPro" id="IPR022707">
    <property type="entry name" value="Mot1_central_dom"/>
</dbReference>
<feature type="region of interest" description="Disordered" evidence="9">
    <location>
        <begin position="248"/>
        <end position="280"/>
    </location>
</feature>
<dbReference type="CDD" id="cd17999">
    <property type="entry name" value="DEXHc_Mot1"/>
    <property type="match status" value="1"/>
</dbReference>
<dbReference type="InterPro" id="IPR049730">
    <property type="entry name" value="SNF2/RAD54-like_C"/>
</dbReference>
<dbReference type="SMART" id="SM00490">
    <property type="entry name" value="HELICc"/>
    <property type="match status" value="1"/>
</dbReference>
<dbReference type="Pfam" id="PF12054">
    <property type="entry name" value="DUF3535"/>
    <property type="match status" value="1"/>
</dbReference>
<evidence type="ECO:0000256" key="1">
    <source>
        <dbReference type="ARBA" id="ARBA00004123"/>
    </source>
</evidence>
<proteinExistence type="predicted"/>
<feature type="region of interest" description="Disordered" evidence="9">
    <location>
        <begin position="1952"/>
        <end position="1976"/>
    </location>
</feature>
<dbReference type="GO" id="GO:0004386">
    <property type="term" value="F:helicase activity"/>
    <property type="evidence" value="ECO:0007669"/>
    <property type="project" value="UniProtKB-KW"/>
</dbReference>
<dbReference type="OMA" id="WYSDIAC"/>
<accession>A0A9Q0M636</accession>
<dbReference type="GO" id="GO:0005634">
    <property type="term" value="C:nucleus"/>
    <property type="evidence" value="ECO:0007669"/>
    <property type="project" value="UniProtKB-SubCell"/>
</dbReference>
<dbReference type="SUPFAM" id="SSF48371">
    <property type="entry name" value="ARM repeat"/>
    <property type="match status" value="1"/>
</dbReference>
<dbReference type="Gene3D" id="1.25.10.10">
    <property type="entry name" value="Leucine-rich Repeat Variant"/>
    <property type="match status" value="2"/>
</dbReference>
<dbReference type="PROSITE" id="PS51192">
    <property type="entry name" value="HELICASE_ATP_BIND_1"/>
    <property type="match status" value="1"/>
</dbReference>
<dbReference type="GO" id="GO:0003677">
    <property type="term" value="F:DNA binding"/>
    <property type="evidence" value="ECO:0007669"/>
    <property type="project" value="UniProtKB-KW"/>
</dbReference>
<dbReference type="InterPro" id="IPR011989">
    <property type="entry name" value="ARM-like"/>
</dbReference>
<evidence type="ECO:0000256" key="7">
    <source>
        <dbReference type="ARBA" id="ARBA00023125"/>
    </source>
</evidence>
<dbReference type="InterPro" id="IPR000330">
    <property type="entry name" value="SNF2_N"/>
</dbReference>
<evidence type="ECO:0008006" key="14">
    <source>
        <dbReference type="Google" id="ProtNLM"/>
    </source>
</evidence>
<dbReference type="Proteomes" id="UP001142055">
    <property type="component" value="Chromosome 2"/>
</dbReference>
<dbReference type="InterPro" id="IPR014001">
    <property type="entry name" value="Helicase_ATP-bd"/>
</dbReference>
<evidence type="ECO:0000256" key="5">
    <source>
        <dbReference type="ARBA" id="ARBA00022806"/>
    </source>
</evidence>
<comment type="caution">
    <text evidence="12">The sequence shown here is derived from an EMBL/GenBank/DDBJ whole genome shotgun (WGS) entry which is preliminary data.</text>
</comment>
<gene>
    <name evidence="12" type="ORF">RDWZM_005419</name>
</gene>
<evidence type="ECO:0000256" key="8">
    <source>
        <dbReference type="ARBA" id="ARBA00023242"/>
    </source>
</evidence>
<keyword evidence="8" id="KW-0539">Nucleus</keyword>